<accession>A0ABX1TQP0</accession>
<evidence type="ECO:0000259" key="8">
    <source>
        <dbReference type="PROSITE" id="PS51462"/>
    </source>
</evidence>
<dbReference type="EMBL" id="SPMZ01000040">
    <property type="protein sequence ID" value="NMQ20235.1"/>
    <property type="molecule type" value="Genomic_DNA"/>
</dbReference>
<dbReference type="PROSITE" id="PS51462">
    <property type="entry name" value="NUDIX"/>
    <property type="match status" value="1"/>
</dbReference>
<dbReference type="CDD" id="cd03429">
    <property type="entry name" value="NUDIX_NADH_pyrophosphatase_Nudt13"/>
    <property type="match status" value="1"/>
</dbReference>
<dbReference type="Gene3D" id="3.90.79.10">
    <property type="entry name" value="Nucleoside Triphosphate Pyrophosphohydrolase"/>
    <property type="match status" value="1"/>
</dbReference>
<dbReference type="InterPro" id="IPR015797">
    <property type="entry name" value="NUDIX_hydrolase-like_dom_sf"/>
</dbReference>
<organism evidence="9 10">
    <name type="scientific">Candidatus Competibacter phosphatis</name>
    <dbReference type="NCBI Taxonomy" id="221280"/>
    <lineage>
        <taxon>Bacteria</taxon>
        <taxon>Pseudomonadati</taxon>
        <taxon>Pseudomonadota</taxon>
        <taxon>Gammaproteobacteria</taxon>
        <taxon>Candidatus Competibacteraceae</taxon>
        <taxon>Candidatus Competibacter</taxon>
    </lineage>
</organism>
<dbReference type="NCBIfam" id="NF001299">
    <property type="entry name" value="PRK00241.1"/>
    <property type="match status" value="1"/>
</dbReference>
<dbReference type="Pfam" id="PF00293">
    <property type="entry name" value="NUDIX"/>
    <property type="match status" value="1"/>
</dbReference>
<evidence type="ECO:0000256" key="6">
    <source>
        <dbReference type="ARBA" id="ARBA00023027"/>
    </source>
</evidence>
<evidence type="ECO:0000256" key="4">
    <source>
        <dbReference type="ARBA" id="ARBA00022801"/>
    </source>
</evidence>
<protein>
    <recommendedName>
        <fullName evidence="2">NAD(+) diphosphatase</fullName>
        <ecNumber evidence="2">3.6.1.22</ecNumber>
    </recommendedName>
</protein>
<evidence type="ECO:0000256" key="3">
    <source>
        <dbReference type="ARBA" id="ARBA00022723"/>
    </source>
</evidence>
<dbReference type="InterPro" id="IPR020084">
    <property type="entry name" value="NUDIX_hydrolase_CS"/>
</dbReference>
<keyword evidence="5" id="KW-0460">Magnesium</keyword>
<proteinExistence type="inferred from homology"/>
<name>A0ABX1TQP0_9GAMM</name>
<evidence type="ECO:0000256" key="2">
    <source>
        <dbReference type="ARBA" id="ARBA00012381"/>
    </source>
</evidence>
<dbReference type="PRINTS" id="PR00502">
    <property type="entry name" value="NUDIXFAMILY"/>
</dbReference>
<evidence type="ECO:0000313" key="10">
    <source>
        <dbReference type="Proteomes" id="UP000760480"/>
    </source>
</evidence>
<dbReference type="RefSeq" id="WP_169249495.1">
    <property type="nucleotide sequence ID" value="NZ_SPMZ01000040.1"/>
</dbReference>
<keyword evidence="4 7" id="KW-0378">Hydrolase</keyword>
<evidence type="ECO:0000256" key="5">
    <source>
        <dbReference type="ARBA" id="ARBA00022842"/>
    </source>
</evidence>
<dbReference type="GO" id="GO:0016787">
    <property type="term" value="F:hydrolase activity"/>
    <property type="evidence" value="ECO:0007669"/>
    <property type="project" value="UniProtKB-KW"/>
</dbReference>
<sequence>MLVLPDDFEPGLVRSPVAREAGWWFVFGGSELLVRFDGAKVELPVAVDWPFAGWPVVRRLYLGTLRGRPCHAVEVAEVPPPPGMAFEGLRGLWSRLDETLLGVAGHALQLIEWDRTHQYCGRCGTATQRRDDERARCCPACGLAAYPRLSPVVMVRINRGREILLARAPRFLPGVYSVLAGFVEAGETLEQAIHREVAEEVGVRVKNLRYFASQSWPFPHSLMMAFTADHAEGEPRADGREILEARWFAPENLPGLPSPMSMAWRLVEDFVTRAG</sequence>
<keyword evidence="3" id="KW-0479">Metal-binding</keyword>
<evidence type="ECO:0000256" key="7">
    <source>
        <dbReference type="RuleBase" id="RU003476"/>
    </source>
</evidence>
<comment type="similarity">
    <text evidence="7">Belongs to the Nudix hydrolase family.</text>
</comment>
<reference evidence="9 10" key="1">
    <citation type="submission" date="2019-03" db="EMBL/GenBank/DDBJ databases">
        <title>Metabolic reconstructions from genomes of highly enriched 'Candidatus Accumulibacter' and 'Candidatus Competibacter' bioreactor populations.</title>
        <authorList>
            <person name="Annavajhala M.K."/>
            <person name="Welles L."/>
            <person name="Abbas B."/>
            <person name="Sorokin D."/>
            <person name="Park H."/>
            <person name="Van Loosdrecht M."/>
            <person name="Chandran K."/>
        </authorList>
    </citation>
    <scope>NUCLEOTIDE SEQUENCE [LARGE SCALE GENOMIC DNA]</scope>
    <source>
        <strain evidence="9 10">SBR_G</strain>
    </source>
</reference>
<dbReference type="PANTHER" id="PTHR11383:SF3">
    <property type="entry name" value="NAD(P)H PYROPHOSPHATASE NUDT13, MITOCHONDRIAL"/>
    <property type="match status" value="1"/>
</dbReference>
<dbReference type="EC" id="3.6.1.22" evidence="2"/>
<dbReference type="InterPro" id="IPR000086">
    <property type="entry name" value="NUDIX_hydrolase_dom"/>
</dbReference>
<evidence type="ECO:0000313" key="9">
    <source>
        <dbReference type="EMBL" id="NMQ20235.1"/>
    </source>
</evidence>
<dbReference type="Proteomes" id="UP000760480">
    <property type="component" value="Unassembled WGS sequence"/>
</dbReference>
<dbReference type="InterPro" id="IPR049734">
    <property type="entry name" value="NudC-like_C"/>
</dbReference>
<comment type="caution">
    <text evidence="9">The sequence shown here is derived from an EMBL/GenBank/DDBJ whole genome shotgun (WGS) entry which is preliminary data.</text>
</comment>
<dbReference type="SUPFAM" id="SSF55811">
    <property type="entry name" value="Nudix"/>
    <property type="match status" value="2"/>
</dbReference>
<dbReference type="InterPro" id="IPR020476">
    <property type="entry name" value="Nudix_hydrolase"/>
</dbReference>
<gene>
    <name evidence="9" type="primary">nudC</name>
    <name evidence="9" type="ORF">E4P82_14115</name>
</gene>
<keyword evidence="6" id="KW-0520">NAD</keyword>
<dbReference type="PROSITE" id="PS00893">
    <property type="entry name" value="NUDIX_BOX"/>
    <property type="match status" value="1"/>
</dbReference>
<dbReference type="Pfam" id="PF09296">
    <property type="entry name" value="NUDIX-like"/>
    <property type="match status" value="1"/>
</dbReference>
<keyword evidence="10" id="KW-1185">Reference proteome</keyword>
<feature type="domain" description="Nudix hydrolase" evidence="8">
    <location>
        <begin position="147"/>
        <end position="272"/>
    </location>
</feature>
<dbReference type="Gene3D" id="3.90.79.20">
    <property type="match status" value="1"/>
</dbReference>
<evidence type="ECO:0000256" key="1">
    <source>
        <dbReference type="ARBA" id="ARBA00001946"/>
    </source>
</evidence>
<dbReference type="InterPro" id="IPR015376">
    <property type="entry name" value="Znr_NADH_PPase"/>
</dbReference>
<dbReference type="Pfam" id="PF09297">
    <property type="entry name" value="Zn_ribbon_NUD"/>
    <property type="match status" value="1"/>
</dbReference>
<comment type="cofactor">
    <cofactor evidence="1">
        <name>Mg(2+)</name>
        <dbReference type="ChEBI" id="CHEBI:18420"/>
    </cofactor>
</comment>
<dbReference type="InterPro" id="IPR015375">
    <property type="entry name" value="NADH_PPase-like_N"/>
</dbReference>
<dbReference type="PANTHER" id="PTHR11383">
    <property type="entry name" value="NUCLEOSIDE DIPHOSPHATE-LINKED MOIETY X MOTIF 13"/>
    <property type="match status" value="1"/>
</dbReference>